<gene>
    <name evidence="1" type="ORF">LRAMOSA02333</name>
</gene>
<accession>A0A077WLN8</accession>
<name>A0A077WLN8_9FUNG</name>
<dbReference type="EMBL" id="LK023324">
    <property type="protein sequence ID" value="CDS08385.1"/>
    <property type="molecule type" value="Genomic_DNA"/>
</dbReference>
<organism evidence="1">
    <name type="scientific">Lichtheimia ramosa</name>
    <dbReference type="NCBI Taxonomy" id="688394"/>
    <lineage>
        <taxon>Eukaryota</taxon>
        <taxon>Fungi</taxon>
        <taxon>Fungi incertae sedis</taxon>
        <taxon>Mucoromycota</taxon>
        <taxon>Mucoromycotina</taxon>
        <taxon>Mucoromycetes</taxon>
        <taxon>Mucorales</taxon>
        <taxon>Lichtheimiaceae</taxon>
        <taxon>Lichtheimia</taxon>
    </lineage>
</organism>
<sequence>MTWVALEELLETLESASAKGHHDQVLVDSTAACIQLAQLYMRFLDLRAKTRAIRGQFDRALDDTATMQQLAPTSALGYLRAGYIHDMRGLRLEAIRVYDQGLNHVSTEDPAYQLVVKAKSSSQEALNYRFDFMSHLPPDILSNIVPRFVGDAALSSDKVYPYLNVSRTWHRVIPTMDSLHFILDQPQTLDQGYDQLVSVSKHVKTLTLQKCPKTINRLFNRASFDSLTQLTIKGKKRRGLES</sequence>
<dbReference type="Gene3D" id="1.25.40.10">
    <property type="entry name" value="Tetratricopeptide repeat domain"/>
    <property type="match status" value="1"/>
</dbReference>
<evidence type="ECO:0008006" key="2">
    <source>
        <dbReference type="Google" id="ProtNLM"/>
    </source>
</evidence>
<dbReference type="OrthoDB" id="2286291at2759"/>
<evidence type="ECO:0000313" key="1">
    <source>
        <dbReference type="EMBL" id="CDS08385.1"/>
    </source>
</evidence>
<protein>
    <recommendedName>
        <fullName evidence="2">F-box domain-containing protein</fullName>
    </recommendedName>
</protein>
<dbReference type="AlphaFoldDB" id="A0A077WLN8"/>
<reference evidence="1" key="1">
    <citation type="journal article" date="2014" name="Genome Announc.">
        <title>De novo whole-genome sequence and genome annotation of Lichtheimia ramosa.</title>
        <authorList>
            <person name="Linde J."/>
            <person name="Schwartze V."/>
            <person name="Binder U."/>
            <person name="Lass-Florl C."/>
            <person name="Voigt K."/>
            <person name="Horn F."/>
        </authorList>
    </citation>
    <scope>NUCLEOTIDE SEQUENCE</scope>
    <source>
        <strain evidence="1">JMRC FSU:6197</strain>
    </source>
</reference>
<dbReference type="InterPro" id="IPR011990">
    <property type="entry name" value="TPR-like_helical_dom_sf"/>
</dbReference>
<dbReference type="SUPFAM" id="SSF48452">
    <property type="entry name" value="TPR-like"/>
    <property type="match status" value="1"/>
</dbReference>
<proteinExistence type="predicted"/>